<evidence type="ECO:0000313" key="2">
    <source>
        <dbReference type="Proteomes" id="UP000249396"/>
    </source>
</evidence>
<dbReference type="EMBL" id="QJPH01000490">
    <property type="protein sequence ID" value="PZN72378.1"/>
    <property type="molecule type" value="Genomic_DNA"/>
</dbReference>
<accession>A0A2W4QWR4</accession>
<proteinExistence type="predicted"/>
<evidence type="ECO:0000313" key="1">
    <source>
        <dbReference type="EMBL" id="PZN72378.1"/>
    </source>
</evidence>
<sequence length="83" mass="9346">MQIAVNLPNDFVDFQLAADIEKEMRLSYSLWLLKNARVTLSKAAELAGIDIYEFITACKQNDVPVIDISREELLEELAGMNSV</sequence>
<dbReference type="InterPro" id="IPR005368">
    <property type="entry name" value="UPF0175"/>
</dbReference>
<reference evidence="1 2" key="1">
    <citation type="journal article" date="2018" name="Aquat. Microb. Ecol.">
        <title>Gammaproteobacterial methanotrophs dominate.</title>
        <authorList>
            <person name="Rissanen A.J."/>
            <person name="Saarenheimo J."/>
            <person name="Tiirola M."/>
            <person name="Peura S."/>
            <person name="Aalto S.L."/>
            <person name="Karvinen A."/>
            <person name="Nykanen H."/>
        </authorList>
    </citation>
    <scope>NUCLEOTIDE SEQUENCE [LARGE SCALE GENOMIC DNA]</scope>
    <source>
        <strain evidence="1">AMbin10</strain>
    </source>
</reference>
<name>A0A2W4QWR4_9GAMM</name>
<dbReference type="Proteomes" id="UP000249396">
    <property type="component" value="Unassembled WGS sequence"/>
</dbReference>
<dbReference type="Pfam" id="PF03683">
    <property type="entry name" value="UPF0175"/>
    <property type="match status" value="1"/>
</dbReference>
<organism evidence="1 2">
    <name type="scientific">Candidatus Methylumidiphilus alinenensis</name>
    <dbReference type="NCBI Taxonomy" id="2202197"/>
    <lineage>
        <taxon>Bacteria</taxon>
        <taxon>Pseudomonadati</taxon>
        <taxon>Pseudomonadota</taxon>
        <taxon>Gammaproteobacteria</taxon>
        <taxon>Methylococcales</taxon>
        <taxon>Candidatus Methylumidiphilus</taxon>
    </lineage>
</organism>
<comment type="caution">
    <text evidence="1">The sequence shown here is derived from an EMBL/GenBank/DDBJ whole genome shotgun (WGS) entry which is preliminary data.</text>
</comment>
<dbReference type="AlphaFoldDB" id="A0A2W4QWR4"/>
<protein>
    <submittedName>
        <fullName evidence="1">Uncharacterized protein</fullName>
    </submittedName>
</protein>
<gene>
    <name evidence="1" type="ORF">DM484_24610</name>
</gene>